<dbReference type="InterPro" id="IPR012337">
    <property type="entry name" value="RNaseH-like_sf"/>
</dbReference>
<dbReference type="Proteomes" id="UP000184267">
    <property type="component" value="Unassembled WGS sequence"/>
</dbReference>
<dbReference type="GO" id="GO:0046983">
    <property type="term" value="F:protein dimerization activity"/>
    <property type="evidence" value="ECO:0007669"/>
    <property type="project" value="InterPro"/>
</dbReference>
<keyword evidence="9" id="KW-1185">Reference proteome</keyword>
<gene>
    <name evidence="8" type="ORF">TRAPUB_2242</name>
</gene>
<feature type="domain" description="HAT C-terminal dimerisation" evidence="7">
    <location>
        <begin position="895"/>
        <end position="965"/>
    </location>
</feature>
<keyword evidence="2" id="KW-0479">Metal-binding</keyword>
<comment type="caution">
    <text evidence="8">The sequence shown here is derived from an EMBL/GenBank/DDBJ whole genome shotgun (WGS) entry which is preliminary data.</text>
</comment>
<name>A0A1M2VH37_TRAPU</name>
<dbReference type="SUPFAM" id="SSF53098">
    <property type="entry name" value="Ribonuclease H-like"/>
    <property type="match status" value="1"/>
</dbReference>
<evidence type="ECO:0000313" key="9">
    <source>
        <dbReference type="Proteomes" id="UP000184267"/>
    </source>
</evidence>
<feature type="compositionally biased region" description="Low complexity" evidence="6">
    <location>
        <begin position="79"/>
        <end position="99"/>
    </location>
</feature>
<dbReference type="OrthoDB" id="2790258at2759"/>
<evidence type="ECO:0000313" key="8">
    <source>
        <dbReference type="EMBL" id="OJT06905.1"/>
    </source>
</evidence>
<evidence type="ECO:0000256" key="3">
    <source>
        <dbReference type="ARBA" id="ARBA00022771"/>
    </source>
</evidence>
<evidence type="ECO:0000256" key="5">
    <source>
        <dbReference type="ARBA" id="ARBA00023242"/>
    </source>
</evidence>
<feature type="region of interest" description="Disordered" evidence="6">
    <location>
        <begin position="137"/>
        <end position="186"/>
    </location>
</feature>
<evidence type="ECO:0000259" key="7">
    <source>
        <dbReference type="Pfam" id="PF05699"/>
    </source>
</evidence>
<feature type="compositionally biased region" description="Low complexity" evidence="6">
    <location>
        <begin position="781"/>
        <end position="803"/>
    </location>
</feature>
<feature type="compositionally biased region" description="Low complexity" evidence="6">
    <location>
        <begin position="34"/>
        <end position="48"/>
    </location>
</feature>
<dbReference type="InterPro" id="IPR008906">
    <property type="entry name" value="HATC_C_dom"/>
</dbReference>
<feature type="compositionally biased region" description="Polar residues" evidence="6">
    <location>
        <begin position="100"/>
        <end position="116"/>
    </location>
</feature>
<protein>
    <recommendedName>
        <fullName evidence="7">HAT C-terminal dimerisation domain-containing protein</fullName>
    </recommendedName>
</protein>
<evidence type="ECO:0000256" key="2">
    <source>
        <dbReference type="ARBA" id="ARBA00022723"/>
    </source>
</evidence>
<feature type="compositionally biased region" description="Basic residues" evidence="6">
    <location>
        <begin position="149"/>
        <end position="166"/>
    </location>
</feature>
<feature type="compositionally biased region" description="Pro residues" evidence="6">
    <location>
        <begin position="69"/>
        <end position="78"/>
    </location>
</feature>
<keyword evidence="4" id="KW-0862">Zinc</keyword>
<sequence>MDSYWACNGCGAEEPTLCQCSIPREQSQRPFATSQHHYVSASSSSQSHNPPGNFLGSFQVTHPAAGQTPPIPYPPPHPASYHPQYVQYPPQYRFPPQSYGQTPGPQVATASGSSTPLQHSIQQVYYDMRPEDDAALVDTTGPVVNGANKRTRTATGRKKPVQKRPRAAAPLTNADFPMTGDSAPSGSLSGPALILDPALNSDVPREPAPIQHYGSLVHKARTEPPATSASDVWWFVYALDKDTPPSDAEIPRLRSQAHFKTKPEQKEFPLMACHFCRDQPEDAAWHLWRCQNGQTTAIRNHLKRYHTNEWWQAIIDNQLKDWEELAFKPDADTRSGLRQPRAADSEPFTQMGFNKNIAHFITGDDQNALRKVSFTCDMWSCMILRGFLAITVHFAAEDLNEKKLVLRTRLGAFRHIPGSHTGKNMAAHFLQVLEELDVLNRVGCITLDNASNCDTMLVELERLLNARNIPFDSQGNRLRCFPHVVNISVTHGLTALTDVTSFDLPAEITHSDATSLPAELPSPSVTQVGGGYDPVLLSPINRETEANCNIDLANDPEYASALENDPVKRARQLVAACRASGQRCEDFAAVIADGNRCFAWGPGKTLRQVQLLRDVDTRWSSTYLMIDRLLELYPAVLRFIEHSKQADLEHYLLSTTELQVLQDIRQFLRAPHLVQELLSGEQTPTASRALPAYERLLDMLKLVRAKYPKIAHRIDAIYFTVINPSIKLAFLEKHWTPNEMETAASWTKEAMSDLKYLGALLLILIAGQMLEHRKGLRQAAERSAAASATAPTPSPSRAPGSSAHSTVPLSRQGSSSSTSSVRPRDPEYDMLDELESELRECEEARPSDAALGTLAAESSVASNCAAETPEAREARLGEEDRVAVEDEFRRYKCAVLEDKRVDLLGYWQEHRAEFPALFRVALDILPIPASSVPCERVFSSSKETDTLRRSGLGSAMMEVLQVLKYSLKQALREGHLSADIVSRVSREAALASMDTITVAPEEGPSLLHAGHLSSFARLVHEVSGDLL</sequence>
<dbReference type="Pfam" id="PF05699">
    <property type="entry name" value="Dimer_Tnp_hAT"/>
    <property type="match status" value="1"/>
</dbReference>
<accession>A0A1M2VH37</accession>
<dbReference type="AlphaFoldDB" id="A0A1M2VH37"/>
<evidence type="ECO:0000256" key="6">
    <source>
        <dbReference type="SAM" id="MobiDB-lite"/>
    </source>
</evidence>
<dbReference type="GO" id="GO:0005634">
    <property type="term" value="C:nucleus"/>
    <property type="evidence" value="ECO:0007669"/>
    <property type="project" value="UniProtKB-SubCell"/>
</dbReference>
<dbReference type="GO" id="GO:0008270">
    <property type="term" value="F:zinc ion binding"/>
    <property type="evidence" value="ECO:0007669"/>
    <property type="project" value="UniProtKB-KW"/>
</dbReference>
<dbReference type="OMA" id="NIAHFIT"/>
<dbReference type="PANTHER" id="PTHR46481">
    <property type="entry name" value="ZINC FINGER BED DOMAIN-CONTAINING PROTEIN 4"/>
    <property type="match status" value="1"/>
</dbReference>
<dbReference type="EMBL" id="MNAD01001240">
    <property type="protein sequence ID" value="OJT06905.1"/>
    <property type="molecule type" value="Genomic_DNA"/>
</dbReference>
<evidence type="ECO:0000256" key="1">
    <source>
        <dbReference type="ARBA" id="ARBA00004123"/>
    </source>
</evidence>
<keyword evidence="3" id="KW-0863">Zinc-finger</keyword>
<dbReference type="STRING" id="154538.A0A1M2VH37"/>
<evidence type="ECO:0000256" key="4">
    <source>
        <dbReference type="ARBA" id="ARBA00022833"/>
    </source>
</evidence>
<feature type="compositionally biased region" description="Polar residues" evidence="6">
    <location>
        <begin position="804"/>
        <end position="813"/>
    </location>
</feature>
<keyword evidence="5" id="KW-0539">Nucleus</keyword>
<dbReference type="PANTHER" id="PTHR46481:SF10">
    <property type="entry name" value="ZINC FINGER BED DOMAIN-CONTAINING PROTEIN 39"/>
    <property type="match status" value="1"/>
</dbReference>
<dbReference type="InterPro" id="IPR052035">
    <property type="entry name" value="ZnF_BED_domain_contain"/>
</dbReference>
<feature type="region of interest" description="Disordered" evidence="6">
    <location>
        <begin position="781"/>
        <end position="827"/>
    </location>
</feature>
<reference evidence="8 9" key="1">
    <citation type="submission" date="2016-10" db="EMBL/GenBank/DDBJ databases">
        <title>Genome sequence of the basidiomycete white-rot fungus Trametes pubescens.</title>
        <authorList>
            <person name="Makela M.R."/>
            <person name="Granchi Z."/>
            <person name="Peng M."/>
            <person name="De Vries R.P."/>
            <person name="Grigoriev I."/>
            <person name="Riley R."/>
            <person name="Hilden K."/>
        </authorList>
    </citation>
    <scope>NUCLEOTIDE SEQUENCE [LARGE SCALE GENOMIC DNA]</scope>
    <source>
        <strain evidence="8 9">FBCC735</strain>
    </source>
</reference>
<organism evidence="8 9">
    <name type="scientific">Trametes pubescens</name>
    <name type="common">White-rot fungus</name>
    <dbReference type="NCBI Taxonomy" id="154538"/>
    <lineage>
        <taxon>Eukaryota</taxon>
        <taxon>Fungi</taxon>
        <taxon>Dikarya</taxon>
        <taxon>Basidiomycota</taxon>
        <taxon>Agaricomycotina</taxon>
        <taxon>Agaricomycetes</taxon>
        <taxon>Polyporales</taxon>
        <taxon>Polyporaceae</taxon>
        <taxon>Trametes</taxon>
    </lineage>
</organism>
<proteinExistence type="predicted"/>
<comment type="subcellular location">
    <subcellularLocation>
        <location evidence="1">Nucleus</location>
    </subcellularLocation>
</comment>
<feature type="region of interest" description="Disordered" evidence="6">
    <location>
        <begin position="29"/>
        <end position="116"/>
    </location>
</feature>